<dbReference type="PANTHER" id="PTHR42891">
    <property type="entry name" value="D-GLYCERO-BETA-D-MANNO-HEPTOSE-1,7-BISPHOSPHATE 7-PHOSPHATASE"/>
    <property type="match status" value="1"/>
</dbReference>
<dbReference type="InterPro" id="IPR004446">
    <property type="entry name" value="Heptose_bisP_phosphatase"/>
</dbReference>
<dbReference type="EC" id="3.1.3.-" evidence="7"/>
<feature type="binding site" evidence="10">
    <location>
        <position position="104"/>
    </location>
    <ligand>
        <name>Zn(2+)</name>
        <dbReference type="ChEBI" id="CHEBI:29105"/>
    </ligand>
</feature>
<keyword evidence="2 7" id="KW-0963">Cytoplasm</keyword>
<keyword evidence="3 10" id="KW-0479">Metal-binding</keyword>
<dbReference type="EMBL" id="JAAGVY010000076">
    <property type="protein sequence ID" value="NEN25760.1"/>
    <property type="molecule type" value="Genomic_DNA"/>
</dbReference>
<feature type="site" description="Stabilizes the phosphoryl group" evidence="9">
    <location>
        <position position="56"/>
    </location>
</feature>
<dbReference type="InterPro" id="IPR036412">
    <property type="entry name" value="HAD-like_sf"/>
</dbReference>
<keyword evidence="4 7" id="KW-0378">Hydrolase</keyword>
<feature type="active site" description="Proton donor" evidence="8">
    <location>
        <position position="13"/>
    </location>
</feature>
<dbReference type="GO" id="GO:0016791">
    <property type="term" value="F:phosphatase activity"/>
    <property type="evidence" value="ECO:0007669"/>
    <property type="project" value="InterPro"/>
</dbReference>
<feature type="binding site" evidence="10">
    <location>
        <position position="134"/>
    </location>
    <ligand>
        <name>Mg(2+)</name>
        <dbReference type="ChEBI" id="CHEBI:18420"/>
    </ligand>
</feature>
<dbReference type="CDD" id="cd07503">
    <property type="entry name" value="HAD_HisB-N"/>
    <property type="match status" value="1"/>
</dbReference>
<evidence type="ECO:0000256" key="7">
    <source>
        <dbReference type="PIRNR" id="PIRNR004682"/>
    </source>
</evidence>
<dbReference type="InterPro" id="IPR006549">
    <property type="entry name" value="HAD-SF_hydro_IIIA"/>
</dbReference>
<feature type="binding site" evidence="10">
    <location>
        <position position="95"/>
    </location>
    <ligand>
        <name>Zn(2+)</name>
        <dbReference type="ChEBI" id="CHEBI:29105"/>
    </ligand>
</feature>
<comment type="caution">
    <text evidence="11">The sequence shown here is derived from an EMBL/GenBank/DDBJ whole genome shotgun (WGS) entry which is preliminary data.</text>
</comment>
<gene>
    <name evidence="11" type="ORF">G3O08_19910</name>
</gene>
<keyword evidence="10" id="KW-0862">Zinc</keyword>
<reference evidence="11 12" key="1">
    <citation type="submission" date="2020-02" db="EMBL/GenBank/DDBJ databases">
        <title>Out from the shadows clarifying the taxonomy of the family Cryomorphaceae and related taxa by utilizing the GTDB taxonomic framework.</title>
        <authorList>
            <person name="Bowman J.P."/>
        </authorList>
    </citation>
    <scope>NUCLEOTIDE SEQUENCE [LARGE SCALE GENOMIC DNA]</scope>
    <source>
        <strain evidence="11 12">QSSC 1-22</strain>
    </source>
</reference>
<comment type="subcellular location">
    <subcellularLocation>
        <location evidence="1 7">Cytoplasm</location>
    </subcellularLocation>
</comment>
<keyword evidence="5 7" id="KW-0119">Carbohydrate metabolism</keyword>
<comment type="cofactor">
    <cofactor evidence="10">
        <name>Mg(2+)</name>
        <dbReference type="ChEBI" id="CHEBI:18420"/>
    </cofactor>
</comment>
<dbReference type="NCBIfam" id="TIGR01662">
    <property type="entry name" value="HAD-SF-IIIA"/>
    <property type="match status" value="1"/>
</dbReference>
<organism evidence="11 12">
    <name type="scientific">Cryomorpha ignava</name>
    <dbReference type="NCBI Taxonomy" id="101383"/>
    <lineage>
        <taxon>Bacteria</taxon>
        <taxon>Pseudomonadati</taxon>
        <taxon>Bacteroidota</taxon>
        <taxon>Flavobacteriia</taxon>
        <taxon>Flavobacteriales</taxon>
        <taxon>Cryomorphaceae</taxon>
        <taxon>Cryomorpha</taxon>
    </lineage>
</organism>
<dbReference type="NCBIfam" id="TIGR01656">
    <property type="entry name" value="Histidinol-ppas"/>
    <property type="match status" value="1"/>
</dbReference>
<evidence type="ECO:0000256" key="9">
    <source>
        <dbReference type="PIRSR" id="PIRSR004682-3"/>
    </source>
</evidence>
<evidence type="ECO:0000313" key="11">
    <source>
        <dbReference type="EMBL" id="NEN25760.1"/>
    </source>
</evidence>
<dbReference type="InterPro" id="IPR006543">
    <property type="entry name" value="Histidinol-phos"/>
</dbReference>
<evidence type="ECO:0000256" key="8">
    <source>
        <dbReference type="PIRSR" id="PIRSR004682-1"/>
    </source>
</evidence>
<proteinExistence type="inferred from homology"/>
<accession>A0A7K3WVR4</accession>
<dbReference type="GO" id="GO:0046872">
    <property type="term" value="F:metal ion binding"/>
    <property type="evidence" value="ECO:0007669"/>
    <property type="project" value="UniProtKB-KW"/>
</dbReference>
<protein>
    <recommendedName>
        <fullName evidence="6 7">D,D-heptose 1,7-bisphosphate phosphatase</fullName>
        <ecNumber evidence="7">3.1.3.-</ecNumber>
    </recommendedName>
</protein>
<dbReference type="SUPFAM" id="SSF56784">
    <property type="entry name" value="HAD-like"/>
    <property type="match status" value="1"/>
</dbReference>
<keyword evidence="12" id="KW-1185">Reference proteome</keyword>
<dbReference type="Pfam" id="PF13242">
    <property type="entry name" value="Hydrolase_like"/>
    <property type="match status" value="1"/>
</dbReference>
<feature type="site" description="Stabilizes the phosphoryl group" evidence="9">
    <location>
        <position position="108"/>
    </location>
</feature>
<dbReference type="GO" id="GO:0005975">
    <property type="term" value="P:carbohydrate metabolic process"/>
    <property type="evidence" value="ECO:0007669"/>
    <property type="project" value="InterPro"/>
</dbReference>
<dbReference type="PANTHER" id="PTHR42891:SF1">
    <property type="entry name" value="D-GLYCERO-BETA-D-MANNO-HEPTOSE-1,7-BISPHOSPHATE 7-PHOSPHATASE"/>
    <property type="match status" value="1"/>
</dbReference>
<evidence type="ECO:0000256" key="6">
    <source>
        <dbReference type="ARBA" id="ARBA00031828"/>
    </source>
</evidence>
<dbReference type="InterPro" id="IPR023214">
    <property type="entry name" value="HAD_sf"/>
</dbReference>
<evidence type="ECO:0000256" key="2">
    <source>
        <dbReference type="ARBA" id="ARBA00022490"/>
    </source>
</evidence>
<dbReference type="GO" id="GO:0005737">
    <property type="term" value="C:cytoplasm"/>
    <property type="evidence" value="ECO:0007669"/>
    <property type="project" value="UniProtKB-SubCell"/>
</dbReference>
<evidence type="ECO:0000256" key="1">
    <source>
        <dbReference type="ARBA" id="ARBA00004496"/>
    </source>
</evidence>
<evidence type="ECO:0000256" key="3">
    <source>
        <dbReference type="ARBA" id="ARBA00022723"/>
    </source>
</evidence>
<evidence type="ECO:0000313" key="12">
    <source>
        <dbReference type="Proteomes" id="UP000486602"/>
    </source>
</evidence>
<dbReference type="RefSeq" id="WP_163287206.1">
    <property type="nucleotide sequence ID" value="NZ_JAAGVY010000076.1"/>
</dbReference>
<comment type="similarity">
    <text evidence="7">Belongs to the gmhB family.</text>
</comment>
<evidence type="ECO:0000256" key="4">
    <source>
        <dbReference type="ARBA" id="ARBA00022801"/>
    </source>
</evidence>
<dbReference type="PIRSF" id="PIRSF004682">
    <property type="entry name" value="GmhB"/>
    <property type="match status" value="1"/>
</dbReference>
<dbReference type="Gene3D" id="3.40.50.1000">
    <property type="entry name" value="HAD superfamily/HAD-like"/>
    <property type="match status" value="1"/>
</dbReference>
<dbReference type="AlphaFoldDB" id="A0A7K3WVR4"/>
<dbReference type="Proteomes" id="UP000486602">
    <property type="component" value="Unassembled WGS sequence"/>
</dbReference>
<feature type="binding site" evidence="10">
    <location>
        <position position="106"/>
    </location>
    <ligand>
        <name>Zn(2+)</name>
        <dbReference type="ChEBI" id="CHEBI:29105"/>
    </ligand>
</feature>
<name>A0A7K3WVR4_9FLAO</name>
<feature type="active site" description="Proton donor" evidence="8">
    <location>
        <position position="15"/>
    </location>
</feature>
<keyword evidence="10" id="KW-0460">Magnesium</keyword>
<comment type="cofactor">
    <cofactor evidence="10">
        <name>Zn(2+)</name>
        <dbReference type="ChEBI" id="CHEBI:29105"/>
    </cofactor>
</comment>
<feature type="binding site" evidence="10">
    <location>
        <position position="15"/>
    </location>
    <ligand>
        <name>Mg(2+)</name>
        <dbReference type="ChEBI" id="CHEBI:18420"/>
    </ligand>
</feature>
<feature type="binding site" evidence="10">
    <location>
        <position position="133"/>
    </location>
    <ligand>
        <name>Mg(2+)</name>
        <dbReference type="ChEBI" id="CHEBI:18420"/>
    </ligand>
</feature>
<feature type="site" description="Contributes to substrate recognition" evidence="9">
    <location>
        <position position="107"/>
    </location>
</feature>
<sequence>MSKTNLRPAVFLDRDGVINHDPGDYTTCIQEFTILPGVIDTLKKWTEAGYCIIVITNQGGIAKQRYSYADFEEINDYMTTKFTAAGIDFIETYFCPHHDAISHCLCRKPHSGMIEKAIHRHGIDPKKSVMIGDKYRDIEAGESAGVRGIKIDVNQSLTTLFLE</sequence>
<feature type="binding site" evidence="10">
    <location>
        <position position="97"/>
    </location>
    <ligand>
        <name>Zn(2+)</name>
        <dbReference type="ChEBI" id="CHEBI:29105"/>
    </ligand>
</feature>
<feature type="binding site" evidence="10">
    <location>
        <position position="13"/>
    </location>
    <ligand>
        <name>Mg(2+)</name>
        <dbReference type="ChEBI" id="CHEBI:18420"/>
    </ligand>
</feature>
<evidence type="ECO:0000256" key="5">
    <source>
        <dbReference type="ARBA" id="ARBA00023277"/>
    </source>
</evidence>
<evidence type="ECO:0000256" key="10">
    <source>
        <dbReference type="PIRSR" id="PIRSR004682-4"/>
    </source>
</evidence>